<evidence type="ECO:0000256" key="1">
    <source>
        <dbReference type="SAM" id="SignalP"/>
    </source>
</evidence>
<dbReference type="AlphaFoldDB" id="A0A9P0DPQ3"/>
<keyword evidence="4" id="KW-1185">Reference proteome</keyword>
<gene>
    <name evidence="3" type="ORF">PHAECO_LOCUS7409</name>
</gene>
<dbReference type="Proteomes" id="UP001153737">
    <property type="component" value="Chromosome 3"/>
</dbReference>
<evidence type="ECO:0000313" key="4">
    <source>
        <dbReference type="Proteomes" id="UP001153737"/>
    </source>
</evidence>
<evidence type="ECO:0000259" key="2">
    <source>
        <dbReference type="Pfam" id="PF04083"/>
    </source>
</evidence>
<dbReference type="OrthoDB" id="498204at2759"/>
<dbReference type="Gene3D" id="3.40.50.1820">
    <property type="entry name" value="alpha/beta hydrolase"/>
    <property type="match status" value="2"/>
</dbReference>
<feature type="chain" id="PRO_5040213224" description="Partial AB-hydrolase lipase domain-containing protein" evidence="1">
    <location>
        <begin position="27"/>
        <end position="301"/>
    </location>
</feature>
<feature type="signal peptide" evidence="1">
    <location>
        <begin position="1"/>
        <end position="26"/>
    </location>
</feature>
<feature type="domain" description="Partial AB-hydrolase lipase" evidence="2">
    <location>
        <begin position="58"/>
        <end position="115"/>
    </location>
</feature>
<dbReference type="Pfam" id="PF04083">
    <property type="entry name" value="Abhydro_lipase"/>
    <property type="match status" value="1"/>
</dbReference>
<dbReference type="EMBL" id="OU896709">
    <property type="protein sequence ID" value="CAH1159898.1"/>
    <property type="molecule type" value="Genomic_DNA"/>
</dbReference>
<proteinExistence type="predicted"/>
<dbReference type="InterPro" id="IPR029058">
    <property type="entry name" value="AB_hydrolase_fold"/>
</dbReference>
<protein>
    <recommendedName>
        <fullName evidence="2">Partial AB-hydrolase lipase domain-containing protein</fullName>
    </recommendedName>
</protein>
<dbReference type="GO" id="GO:0006629">
    <property type="term" value="P:lipid metabolic process"/>
    <property type="evidence" value="ECO:0007669"/>
    <property type="project" value="InterPro"/>
</dbReference>
<organism evidence="3 4">
    <name type="scientific">Phaedon cochleariae</name>
    <name type="common">Mustard beetle</name>
    <dbReference type="NCBI Taxonomy" id="80249"/>
    <lineage>
        <taxon>Eukaryota</taxon>
        <taxon>Metazoa</taxon>
        <taxon>Ecdysozoa</taxon>
        <taxon>Arthropoda</taxon>
        <taxon>Hexapoda</taxon>
        <taxon>Insecta</taxon>
        <taxon>Pterygota</taxon>
        <taxon>Neoptera</taxon>
        <taxon>Endopterygota</taxon>
        <taxon>Coleoptera</taxon>
        <taxon>Polyphaga</taxon>
        <taxon>Cucujiformia</taxon>
        <taxon>Chrysomeloidea</taxon>
        <taxon>Chrysomelidae</taxon>
        <taxon>Chrysomelinae</taxon>
        <taxon>Chrysomelini</taxon>
        <taxon>Phaedon</taxon>
    </lineage>
</organism>
<name>A0A9P0DPQ3_PHACE</name>
<sequence length="301" mass="34488">MRSGLSGVSVSLVLGAIVIFSNAAIAQENNVCPTFKDYHTIKNNSRCWYDLAVEFNAPEIIQRMGYPLLTYKVRTADGYILTMFRIPNDHVKNTNARKHPIYLQHGLVSTCATFLGKGRDSLAFILSDAGYDVWLGNYRGNPYSEEHENMTIYDQEYWNHGTISYISEDDLQLESVPVFFNQLPGGTSIKILNHAADFVLGNFRKYNYGRLNPKYYGTSSSPIYDIKKLKLPVYLVFSGQDWVTPEADALNLWRNLPERSRHGMLKINRNVFNHIDMIYGRHAREWVYDPLVRVLNKAISS</sequence>
<dbReference type="SUPFAM" id="SSF53474">
    <property type="entry name" value="alpha/beta-Hydrolases"/>
    <property type="match status" value="1"/>
</dbReference>
<dbReference type="PANTHER" id="PTHR11005">
    <property type="entry name" value="LYSOSOMAL ACID LIPASE-RELATED"/>
    <property type="match status" value="1"/>
</dbReference>
<reference evidence="3" key="2">
    <citation type="submission" date="2022-10" db="EMBL/GenBank/DDBJ databases">
        <authorList>
            <consortium name="ENA_rothamsted_submissions"/>
            <consortium name="culmorum"/>
            <person name="King R."/>
        </authorList>
    </citation>
    <scope>NUCLEOTIDE SEQUENCE</scope>
</reference>
<keyword evidence="1" id="KW-0732">Signal</keyword>
<accession>A0A9P0DPQ3</accession>
<reference evidence="3" key="1">
    <citation type="submission" date="2022-01" db="EMBL/GenBank/DDBJ databases">
        <authorList>
            <person name="King R."/>
        </authorList>
    </citation>
    <scope>NUCLEOTIDE SEQUENCE</scope>
</reference>
<dbReference type="InterPro" id="IPR006693">
    <property type="entry name" value="AB_hydrolase_lipase"/>
</dbReference>
<evidence type="ECO:0000313" key="3">
    <source>
        <dbReference type="EMBL" id="CAH1159898.1"/>
    </source>
</evidence>